<dbReference type="GeneID" id="136083980"/>
<name>A0ABM4CEC0_HYDVU</name>
<gene>
    <name evidence="3 4" type="primary">LOC136083980</name>
</gene>
<feature type="compositionally biased region" description="Polar residues" evidence="1">
    <location>
        <begin position="323"/>
        <end position="334"/>
    </location>
</feature>
<reference evidence="3 4" key="1">
    <citation type="submission" date="2025-05" db="UniProtKB">
        <authorList>
            <consortium name="RefSeq"/>
        </authorList>
    </citation>
    <scope>IDENTIFICATION</scope>
</reference>
<sequence length="340" mass="39486">MIEIVMKTDNSNSLILENGLVINGVTHHFYNSTPTRNLCKRVAVSVMGLPLEKKYLPVGVALEQLGYGKHIHTRAVYRKTPKNGTPYYTGILVAMMDQLIKPIPRSLRLCGYNVRIIYTGQTKEELLKPKEIFTEATEEPRKKVTETKEPETSEEIPEPTIKFSKPQESEAPMAICQNSVEKQTIKTDTNNLNKTKQKTPEQIPQPPEINSQTQETENHMEESQHFDNNNIANNDNIINEANIEEPEKQIELPSEYLCLDYTGRHVYNLNLFYRFDKTKCSEDQLLIFKAYKKAEYDQRKFERQIKRNKINKIPFEKSRDNIKSNTQIQNNSSYNHDDWT</sequence>
<feature type="compositionally biased region" description="Polar residues" evidence="1">
    <location>
        <begin position="181"/>
        <end position="194"/>
    </location>
</feature>
<dbReference type="Proteomes" id="UP001652625">
    <property type="component" value="Chromosome 08"/>
</dbReference>
<feature type="compositionally biased region" description="Basic and acidic residues" evidence="1">
    <location>
        <begin position="137"/>
        <end position="151"/>
    </location>
</feature>
<organism evidence="2 3">
    <name type="scientific">Hydra vulgaris</name>
    <name type="common">Hydra</name>
    <name type="synonym">Hydra attenuata</name>
    <dbReference type="NCBI Taxonomy" id="6087"/>
    <lineage>
        <taxon>Eukaryota</taxon>
        <taxon>Metazoa</taxon>
        <taxon>Cnidaria</taxon>
        <taxon>Hydrozoa</taxon>
        <taxon>Hydroidolina</taxon>
        <taxon>Anthoathecata</taxon>
        <taxon>Aplanulata</taxon>
        <taxon>Hydridae</taxon>
        <taxon>Hydra</taxon>
    </lineage>
</organism>
<protein>
    <submittedName>
        <fullName evidence="3 4">Uncharacterized protein LOC136083980 isoform X1</fullName>
    </submittedName>
</protein>
<keyword evidence="2" id="KW-1185">Reference proteome</keyword>
<proteinExistence type="predicted"/>
<evidence type="ECO:0000313" key="4">
    <source>
        <dbReference type="RefSeq" id="XP_065660028.1"/>
    </source>
</evidence>
<evidence type="ECO:0000256" key="1">
    <source>
        <dbReference type="SAM" id="MobiDB-lite"/>
    </source>
</evidence>
<dbReference type="RefSeq" id="XP_065660028.1">
    <property type="nucleotide sequence ID" value="XM_065803956.1"/>
</dbReference>
<feature type="region of interest" description="Disordered" evidence="1">
    <location>
        <begin position="316"/>
        <end position="340"/>
    </location>
</feature>
<feature type="region of interest" description="Disordered" evidence="1">
    <location>
        <begin position="137"/>
        <end position="169"/>
    </location>
</feature>
<accession>A0ABM4CEC0</accession>
<evidence type="ECO:0000313" key="3">
    <source>
        <dbReference type="RefSeq" id="XP_065660027.1"/>
    </source>
</evidence>
<feature type="region of interest" description="Disordered" evidence="1">
    <location>
        <begin position="181"/>
        <end position="212"/>
    </location>
</feature>
<evidence type="ECO:0000313" key="2">
    <source>
        <dbReference type="Proteomes" id="UP001652625"/>
    </source>
</evidence>
<dbReference type="RefSeq" id="XP_065660027.1">
    <property type="nucleotide sequence ID" value="XM_065803955.1"/>
</dbReference>